<feature type="domain" description="Terminase large subunit-like endonuclease" evidence="2">
    <location>
        <begin position="256"/>
        <end position="541"/>
    </location>
</feature>
<feature type="domain" description="Terminase large subunit-like ATPase" evidence="1">
    <location>
        <begin position="65"/>
        <end position="195"/>
    </location>
</feature>
<reference evidence="3 4" key="1">
    <citation type="submission" date="2017-09" db="EMBL/GenBank/DDBJ databases">
        <title>Genomic, metabolic, and phenotypic characteristics of bacterial isolates from the natural microbiome of the model nematode Caenorhabditis elegans.</title>
        <authorList>
            <person name="Zimmermann J."/>
            <person name="Obeng N."/>
            <person name="Yang W."/>
            <person name="Obeng O."/>
            <person name="Kissoyan K."/>
            <person name="Pees B."/>
            <person name="Dirksen P."/>
            <person name="Hoppner M."/>
            <person name="Franke A."/>
            <person name="Rosenstiel P."/>
            <person name="Leippe M."/>
            <person name="Dierking K."/>
            <person name="Kaleta C."/>
            <person name="Schulenburg H."/>
        </authorList>
    </citation>
    <scope>NUCLEOTIDE SEQUENCE [LARGE SCALE GENOMIC DNA]</scope>
    <source>
        <strain evidence="3 4">MYb184</strain>
    </source>
</reference>
<dbReference type="PANTHER" id="PTHR41287">
    <property type="match status" value="1"/>
</dbReference>
<gene>
    <name evidence="3" type="ORF">CQ006_12385</name>
</gene>
<organism evidence="3 4">
    <name type="scientific">Pseudomonas cedrina</name>
    <dbReference type="NCBI Taxonomy" id="651740"/>
    <lineage>
        <taxon>Bacteria</taxon>
        <taxon>Pseudomonadati</taxon>
        <taxon>Pseudomonadota</taxon>
        <taxon>Gammaproteobacteria</taxon>
        <taxon>Pseudomonadales</taxon>
        <taxon>Pseudomonadaceae</taxon>
        <taxon>Pseudomonas</taxon>
    </lineage>
</organism>
<dbReference type="Pfam" id="PF20441">
    <property type="entry name" value="TerL_nuclease"/>
    <property type="match status" value="1"/>
</dbReference>
<evidence type="ECO:0000313" key="3">
    <source>
        <dbReference type="EMBL" id="PRC05111.1"/>
    </source>
</evidence>
<dbReference type="Gene3D" id="3.40.50.300">
    <property type="entry name" value="P-loop containing nucleotide triphosphate hydrolases"/>
    <property type="match status" value="1"/>
</dbReference>
<dbReference type="EMBL" id="PCQE01000017">
    <property type="protein sequence ID" value="PRC05111.1"/>
    <property type="molecule type" value="Genomic_DNA"/>
</dbReference>
<dbReference type="SUPFAM" id="SSF52540">
    <property type="entry name" value="P-loop containing nucleoside triphosphate hydrolases"/>
    <property type="match status" value="1"/>
</dbReference>
<sequence length="565" mass="61857">MKTWTTACPEWEDRIVQGQSLVPLAPIFPDQAEDALDVFGNLRMVDADGSPLMADTCRAWVLDLVAALFGAYDAEAGRRLITNYFLMVSKKNGKSTIAAGIMLTALILNTRPSGEFLILAPTKEAADNAFKPIRDMIDADDDLKARFHVQEYNRIITDHLNKANLKVVAADSATVTGKKATGVFIDELWEFGKQAKSAKMLVEATGGLASRPEGFVFYCTTQSDEPPAGVFKAKLDYARNVRDGKIEDRRFLPVIYEFPQEMIKQGEHRDLANAHVTNPNWGLSVDQQVIEQKYQEAQAEGEGAIRGFLAKHLNVEIGMDLRSDRWAGADHWEAAGDNSLTFDELLRRSEVIVVGIDGGGLDDLLGLSLIGRERETRRWLHWSHAWAHKIALDRRKDIVSNLLGFEADGDLTIVDRPGDDVLQVADIICEVRDAGLLPDKQAIGVDSAGIGDIIDELTTEERGITMEQIVSISQGWRLNGAIKTTERKVAGGEFIHGGTRLMAWCVGNARTVAVGNAIAINKQVSGSAKIDPLMATFDATTLIALNPVGCGDLQGFFDNPIMVGL</sequence>
<dbReference type="InterPro" id="IPR046461">
    <property type="entry name" value="TerL_ATPase"/>
</dbReference>
<dbReference type="RefSeq" id="WP_105225939.1">
    <property type="nucleotide sequence ID" value="NZ_PCQE01000017.1"/>
</dbReference>
<dbReference type="InterPro" id="IPR046462">
    <property type="entry name" value="TerL_nuclease"/>
</dbReference>
<dbReference type="Proteomes" id="UP000239458">
    <property type="component" value="Unassembled WGS sequence"/>
</dbReference>
<dbReference type="AlphaFoldDB" id="A0A2S9DR83"/>
<evidence type="ECO:0000313" key="4">
    <source>
        <dbReference type="Proteomes" id="UP000239458"/>
    </source>
</evidence>
<dbReference type="InterPro" id="IPR005021">
    <property type="entry name" value="Terminase_largesu-like"/>
</dbReference>
<proteinExistence type="predicted"/>
<dbReference type="InterPro" id="IPR027417">
    <property type="entry name" value="P-loop_NTPase"/>
</dbReference>
<protein>
    <submittedName>
        <fullName evidence="3">Terminase</fullName>
    </submittedName>
</protein>
<dbReference type="Pfam" id="PF03354">
    <property type="entry name" value="TerL_ATPase"/>
    <property type="match status" value="1"/>
</dbReference>
<evidence type="ECO:0000259" key="2">
    <source>
        <dbReference type="Pfam" id="PF20441"/>
    </source>
</evidence>
<evidence type="ECO:0000259" key="1">
    <source>
        <dbReference type="Pfam" id="PF03354"/>
    </source>
</evidence>
<dbReference type="GO" id="GO:0004519">
    <property type="term" value="F:endonuclease activity"/>
    <property type="evidence" value="ECO:0007669"/>
    <property type="project" value="InterPro"/>
</dbReference>
<name>A0A2S9DR83_PSECE</name>
<accession>A0A2S9DR83</accession>
<dbReference type="PANTHER" id="PTHR41287:SF1">
    <property type="entry name" value="PROTEIN YMFN"/>
    <property type="match status" value="1"/>
</dbReference>
<comment type="caution">
    <text evidence="3">The sequence shown here is derived from an EMBL/GenBank/DDBJ whole genome shotgun (WGS) entry which is preliminary data.</text>
</comment>